<keyword evidence="1" id="KW-0378">Hydrolase</keyword>
<accession>A0AAF0FRA0</accession>
<evidence type="ECO:0000313" key="1">
    <source>
        <dbReference type="EMBL" id="WFN36396.1"/>
    </source>
</evidence>
<dbReference type="Proteomes" id="UP001218895">
    <property type="component" value="Chromosome"/>
</dbReference>
<dbReference type="Gene3D" id="3.40.390.10">
    <property type="entry name" value="Collagenase (Catalytic Domain)"/>
    <property type="match status" value="1"/>
</dbReference>
<name>A0AAF0FRA0_9EURY</name>
<gene>
    <name evidence="1" type="ORF">L1994_09640</name>
</gene>
<proteinExistence type="predicted"/>
<dbReference type="GeneID" id="79950660"/>
<dbReference type="SUPFAM" id="SSF55486">
    <property type="entry name" value="Metalloproteases ('zincins'), catalytic domain"/>
    <property type="match status" value="1"/>
</dbReference>
<dbReference type="InterPro" id="IPR024079">
    <property type="entry name" value="MetalloPept_cat_dom_sf"/>
</dbReference>
<dbReference type="AlphaFoldDB" id="A0AAF0FRA0"/>
<evidence type="ECO:0000313" key="2">
    <source>
        <dbReference type="Proteomes" id="UP001218895"/>
    </source>
</evidence>
<sequence length="461" mass="51477">MKLNKSMQAFCLLLVMALLGAMFVPAVSAAEEKNSDLLLQNSSEAIFEIIGNTTDLKTQVDPESKSTDILENKYGKLNIPSTVLKYDIVQFSKADVKTDKTNSLKVSIYGKEYDLILEKMNFEDIDDGIDSYSGYVKGLDDSIALFTFDESMDKSLIYGSIQLKDEIIFIEPVQNREYTMKTVMPLHIVYSSKDMEQPDESLIDMNKQKIMNLPTKVSGDQMIASDSTKSWKSVYVLVATDNEFYGLGSNWVSAAQSYMAQAAYQYQRSDIGVSLYIAKYDSSKKDTLSSSSRKFTDPLGLFKDTFSPNYLDGKNADIAIYLGGNDRSGNDAGVQGSSWGYSCYDNPEHPEWHDYCRYAWSQMVADSNAIDIFYDGSYHARLYCIIHEIGHIFDANHEGTGVPNQAYTWFTPGLKTTVMYSMYLGSGITTWEYSSPSYHGNSDCNNAGAINAVKQNIAGLV</sequence>
<keyword evidence="2" id="KW-1185">Reference proteome</keyword>
<protein>
    <submittedName>
        <fullName evidence="1">Zinc-dependent metalloprotease</fullName>
    </submittedName>
</protein>
<reference evidence="1" key="1">
    <citation type="submission" date="2022-01" db="EMBL/GenBank/DDBJ databases">
        <title>Complete genome of Methanomicrobium antiquum DSM 21220.</title>
        <authorList>
            <person name="Chen S.-C."/>
            <person name="You Y.-T."/>
            <person name="Zhou Y.-Z."/>
            <person name="Lai M.-C."/>
        </authorList>
    </citation>
    <scope>NUCLEOTIDE SEQUENCE</scope>
    <source>
        <strain evidence="1">DSM 21220</strain>
    </source>
</reference>
<dbReference type="KEGG" id="manq:L1994_09640"/>
<dbReference type="RefSeq" id="WP_278099233.1">
    <property type="nucleotide sequence ID" value="NZ_CP091092.1"/>
</dbReference>
<organism evidence="1 2">
    <name type="scientific">Methanomicrobium antiquum</name>
    <dbReference type="NCBI Taxonomy" id="487686"/>
    <lineage>
        <taxon>Archaea</taxon>
        <taxon>Methanobacteriati</taxon>
        <taxon>Methanobacteriota</taxon>
        <taxon>Stenosarchaea group</taxon>
        <taxon>Methanomicrobia</taxon>
        <taxon>Methanomicrobiales</taxon>
        <taxon>Methanomicrobiaceae</taxon>
        <taxon>Methanomicrobium</taxon>
    </lineage>
</organism>
<keyword evidence="1" id="KW-0645">Protease</keyword>
<dbReference type="Pfam" id="PF13688">
    <property type="entry name" value="Reprolysin_5"/>
    <property type="match status" value="1"/>
</dbReference>
<dbReference type="GO" id="GO:0008237">
    <property type="term" value="F:metallopeptidase activity"/>
    <property type="evidence" value="ECO:0007669"/>
    <property type="project" value="UniProtKB-KW"/>
</dbReference>
<keyword evidence="1" id="KW-0482">Metalloprotease</keyword>
<dbReference type="EMBL" id="CP091092">
    <property type="protein sequence ID" value="WFN36396.1"/>
    <property type="molecule type" value="Genomic_DNA"/>
</dbReference>